<reference evidence="3" key="1">
    <citation type="journal article" date="2018" name="Genome Announc.">
        <title>First complete genome sequence of Yersinia massiliensis.</title>
        <authorList>
            <person name="Thomas M.C."/>
            <person name="Arling V."/>
            <person name="Goji N."/>
            <person name="Janzen T.W."/>
            <person name="Duceppe M.-O."/>
            <person name="Mathews A."/>
            <person name="Carrillo C."/>
            <person name="Amoako K."/>
        </authorList>
    </citation>
    <scope>NUCLEOTIDE SEQUENCE [LARGE SCALE GENOMIC DNA]</scope>
    <source>
        <strain evidence="3">GTA</strain>
    </source>
</reference>
<keyword evidence="1" id="KW-1133">Transmembrane helix</keyword>
<dbReference type="Proteomes" id="UP000240908">
    <property type="component" value="Chromosome"/>
</dbReference>
<accession>A0ABM6UUU0</accession>
<keyword evidence="3" id="KW-1185">Reference proteome</keyword>
<keyword evidence="1" id="KW-0472">Membrane</keyword>
<feature type="transmembrane region" description="Helical" evidence="1">
    <location>
        <begin position="30"/>
        <end position="47"/>
    </location>
</feature>
<proteinExistence type="predicted"/>
<evidence type="ECO:0000256" key="1">
    <source>
        <dbReference type="SAM" id="Phobius"/>
    </source>
</evidence>
<protein>
    <submittedName>
        <fullName evidence="2">Uncharacterized protein</fullName>
    </submittedName>
</protein>
<evidence type="ECO:0000313" key="2">
    <source>
        <dbReference type="EMBL" id="AVX38643.1"/>
    </source>
</evidence>
<organism evidence="2 3">
    <name type="scientific">Yersinia massiliensis</name>
    <dbReference type="NCBI Taxonomy" id="419257"/>
    <lineage>
        <taxon>Bacteria</taxon>
        <taxon>Pseudomonadati</taxon>
        <taxon>Pseudomonadota</taxon>
        <taxon>Gammaproteobacteria</taxon>
        <taxon>Enterobacterales</taxon>
        <taxon>Yersiniaceae</taxon>
        <taxon>Yersinia</taxon>
    </lineage>
</organism>
<gene>
    <name evidence="2" type="ORF">DA391_13775</name>
</gene>
<sequence>MCSSILFHHILSYQVWLYYKKVSLQVKGKLVNLLVFFLSYILMIRLFCIMVTEFTCYCFFDIVILKIYYIVRVL</sequence>
<dbReference type="EMBL" id="CP028487">
    <property type="protein sequence ID" value="AVX38643.1"/>
    <property type="molecule type" value="Genomic_DNA"/>
</dbReference>
<name>A0ABM6UUU0_9GAMM</name>
<evidence type="ECO:0000313" key="3">
    <source>
        <dbReference type="Proteomes" id="UP000240908"/>
    </source>
</evidence>
<keyword evidence="1" id="KW-0812">Transmembrane</keyword>